<organism evidence="4 5">
    <name type="scientific">Chryseosolibacter histidini</name>
    <dbReference type="NCBI Taxonomy" id="2782349"/>
    <lineage>
        <taxon>Bacteria</taxon>
        <taxon>Pseudomonadati</taxon>
        <taxon>Bacteroidota</taxon>
        <taxon>Cytophagia</taxon>
        <taxon>Cytophagales</taxon>
        <taxon>Chryseotaleaceae</taxon>
        <taxon>Chryseosolibacter</taxon>
    </lineage>
</organism>
<keyword evidence="1" id="KW-0472">Membrane</keyword>
<dbReference type="AlphaFoldDB" id="A0AAP2GP71"/>
<dbReference type="EMBL" id="JAHESF010000010">
    <property type="protein sequence ID" value="MBT1697615.1"/>
    <property type="molecule type" value="Genomic_DNA"/>
</dbReference>
<dbReference type="PIRSF" id="PIRSF018266">
    <property type="entry name" value="FecR"/>
    <property type="match status" value="1"/>
</dbReference>
<dbReference type="Gene3D" id="3.55.50.30">
    <property type="match status" value="1"/>
</dbReference>
<name>A0AAP2GP71_9BACT</name>
<dbReference type="Proteomes" id="UP001319200">
    <property type="component" value="Unassembled WGS sequence"/>
</dbReference>
<keyword evidence="5" id="KW-1185">Reference proteome</keyword>
<evidence type="ECO:0000313" key="4">
    <source>
        <dbReference type="EMBL" id="MBT1697615.1"/>
    </source>
</evidence>
<dbReference type="InterPro" id="IPR012373">
    <property type="entry name" value="Ferrdict_sens_TM"/>
</dbReference>
<accession>A0AAP2GP71</accession>
<dbReference type="Pfam" id="PF04773">
    <property type="entry name" value="FecR"/>
    <property type="match status" value="1"/>
</dbReference>
<comment type="caution">
    <text evidence="4">The sequence shown here is derived from an EMBL/GenBank/DDBJ whole genome shotgun (WGS) entry which is preliminary data.</text>
</comment>
<keyword evidence="1" id="KW-0812">Transmembrane</keyword>
<dbReference type="GO" id="GO:0016989">
    <property type="term" value="F:sigma factor antagonist activity"/>
    <property type="evidence" value="ECO:0007669"/>
    <property type="project" value="TreeGrafter"/>
</dbReference>
<feature type="domain" description="FecR protein" evidence="2">
    <location>
        <begin position="125"/>
        <end position="217"/>
    </location>
</feature>
<keyword evidence="1" id="KW-1133">Transmembrane helix</keyword>
<dbReference type="Pfam" id="PF16344">
    <property type="entry name" value="FecR_C"/>
    <property type="match status" value="1"/>
</dbReference>
<evidence type="ECO:0000313" key="5">
    <source>
        <dbReference type="Proteomes" id="UP001319200"/>
    </source>
</evidence>
<gene>
    <name evidence="4" type="ORF">KK083_12055</name>
</gene>
<feature type="transmembrane region" description="Helical" evidence="1">
    <location>
        <begin position="93"/>
        <end position="113"/>
    </location>
</feature>
<dbReference type="Gene3D" id="2.60.120.1440">
    <property type="match status" value="1"/>
</dbReference>
<dbReference type="InterPro" id="IPR032508">
    <property type="entry name" value="FecR_C"/>
</dbReference>
<proteinExistence type="predicted"/>
<feature type="domain" description="Protein FecR C-terminal" evidence="3">
    <location>
        <begin position="260"/>
        <end position="325"/>
    </location>
</feature>
<sequence>MKSQNDIEIKDELIARYLAGEAAPEEAMALHNWLLEPANRSYFSEMQEVWEQAHAARKSRAVSSGQAWKNVAARIDTVRRPSFGIFELNRYKVAIAAAVTIAIVTIGVLMLEYGGNDLNNPKMIVVTTQDSLRDVAFPDHSTAVLYHNSVLSYAETFGTRQRELHLLGGEAFFRVERNPEQPFIIHTDLANIRVIGTAFNVVVTKDTLEVGVKEGKVMVYTARDTIYLEAGSRGIVRTGTAPIQVINSVDANAWGYATHKLVYRNTPLTRVMADLAKIYPYSITVSNKNIYNCRLTATFDTDSAENLLALIAESLNLSVARNDSVFILGGEGCP</sequence>
<evidence type="ECO:0000256" key="1">
    <source>
        <dbReference type="SAM" id="Phobius"/>
    </source>
</evidence>
<dbReference type="InterPro" id="IPR006860">
    <property type="entry name" value="FecR"/>
</dbReference>
<dbReference type="PANTHER" id="PTHR30273">
    <property type="entry name" value="PERIPLASMIC SIGNAL SENSOR AND SIGMA FACTOR ACTIVATOR FECR-RELATED"/>
    <property type="match status" value="1"/>
</dbReference>
<reference evidence="4 5" key="1">
    <citation type="submission" date="2021-05" db="EMBL/GenBank/DDBJ databases">
        <title>A Polyphasic approach of four new species of the genus Ohtaekwangia: Ohtaekwangia histidinii sp. nov., Ohtaekwangia cretensis sp. nov., Ohtaekwangia indiensis sp. nov., Ohtaekwangia reichenbachii sp. nov. from diverse environment.</title>
        <authorList>
            <person name="Octaviana S."/>
        </authorList>
    </citation>
    <scope>NUCLEOTIDE SEQUENCE [LARGE SCALE GENOMIC DNA]</scope>
    <source>
        <strain evidence="4 5">PWU4</strain>
    </source>
</reference>
<evidence type="ECO:0000259" key="2">
    <source>
        <dbReference type="Pfam" id="PF04773"/>
    </source>
</evidence>
<dbReference type="PANTHER" id="PTHR30273:SF2">
    <property type="entry name" value="PROTEIN FECR"/>
    <property type="match status" value="1"/>
</dbReference>
<dbReference type="RefSeq" id="WP_254163487.1">
    <property type="nucleotide sequence ID" value="NZ_JAHESF010000010.1"/>
</dbReference>
<protein>
    <submittedName>
        <fullName evidence="4">FecR domain-containing protein</fullName>
    </submittedName>
</protein>
<evidence type="ECO:0000259" key="3">
    <source>
        <dbReference type="Pfam" id="PF16344"/>
    </source>
</evidence>